<dbReference type="SUPFAM" id="SSF159888">
    <property type="entry name" value="YdhG-like"/>
    <property type="match status" value="1"/>
</dbReference>
<keyword evidence="3" id="KW-1185">Reference proteome</keyword>
<organism evidence="2 3">
    <name type="scientific">Stenotrophomonas humi</name>
    <dbReference type="NCBI Taxonomy" id="405444"/>
    <lineage>
        <taxon>Bacteria</taxon>
        <taxon>Pseudomonadati</taxon>
        <taxon>Pseudomonadota</taxon>
        <taxon>Gammaproteobacteria</taxon>
        <taxon>Lysobacterales</taxon>
        <taxon>Lysobacteraceae</taxon>
        <taxon>Stenotrophomonas</taxon>
    </lineage>
</organism>
<feature type="domain" description="YdhG-like" evidence="1">
    <location>
        <begin position="22"/>
        <end position="109"/>
    </location>
</feature>
<name>A0A0R0C9U2_9GAMM</name>
<dbReference type="InterPro" id="IPR014922">
    <property type="entry name" value="YdhG-like"/>
</dbReference>
<dbReference type="RefSeq" id="WP_057631612.1">
    <property type="nucleotide sequence ID" value="NZ_LDJI01000002.1"/>
</dbReference>
<proteinExistence type="predicted"/>
<evidence type="ECO:0000313" key="3">
    <source>
        <dbReference type="Proteomes" id="UP000050864"/>
    </source>
</evidence>
<accession>A0A0R0C9U2</accession>
<gene>
    <name evidence="2" type="ORF">ABB26_00510</name>
</gene>
<dbReference type="PATRIC" id="fig|405444.3.peg.1152"/>
<dbReference type="Pfam" id="PF08818">
    <property type="entry name" value="DUF1801"/>
    <property type="match status" value="1"/>
</dbReference>
<dbReference type="Proteomes" id="UP000050864">
    <property type="component" value="Unassembled WGS sequence"/>
</dbReference>
<reference evidence="2 3" key="1">
    <citation type="submission" date="2015-05" db="EMBL/GenBank/DDBJ databases">
        <title>Genome sequencing and analysis of members of genus Stenotrophomonas.</title>
        <authorList>
            <person name="Patil P.P."/>
            <person name="Midha S."/>
            <person name="Patil P.B."/>
        </authorList>
    </citation>
    <scope>NUCLEOTIDE SEQUENCE [LARGE SCALE GENOMIC DNA]</scope>
    <source>
        <strain evidence="2 3">DSM 18929</strain>
    </source>
</reference>
<protein>
    <recommendedName>
        <fullName evidence="1">YdhG-like domain-containing protein</fullName>
    </recommendedName>
</protein>
<dbReference type="STRING" id="405444.ABB26_00510"/>
<comment type="caution">
    <text evidence="2">The sequence shown here is derived from an EMBL/GenBank/DDBJ whole genome shotgun (WGS) entry which is preliminary data.</text>
</comment>
<dbReference type="OrthoDB" id="7619808at2"/>
<evidence type="ECO:0000313" key="2">
    <source>
        <dbReference type="EMBL" id="KRG66377.1"/>
    </source>
</evidence>
<evidence type="ECO:0000259" key="1">
    <source>
        <dbReference type="Pfam" id="PF08818"/>
    </source>
</evidence>
<dbReference type="EMBL" id="LDJI01000002">
    <property type="protein sequence ID" value="KRG66377.1"/>
    <property type="molecule type" value="Genomic_DNA"/>
</dbReference>
<dbReference type="AlphaFoldDB" id="A0A0R0C9U2"/>
<dbReference type="Gene3D" id="3.90.1150.200">
    <property type="match status" value="1"/>
</dbReference>
<sequence>MTTKTVEALLDDIRLLGDEQYAIVTSVRKLIKTLIPSVSEEVKYGGILFCSGVQFCGVFAYRQHVSLELSHGASIIDPHGYLEGSGKGRRHIKLRSAQDIEEKNVSRYLPLALEAARNPGQ</sequence>